<dbReference type="EMBL" id="QXGB01001528">
    <property type="protein sequence ID" value="KAE9189310.1"/>
    <property type="molecule type" value="Genomic_DNA"/>
</dbReference>
<dbReference type="EMBL" id="QXFW01001434">
    <property type="protein sequence ID" value="KAE8990848.1"/>
    <property type="molecule type" value="Genomic_DNA"/>
</dbReference>
<dbReference type="OrthoDB" id="10271930at2759"/>
<name>A0A6A3JBQ9_9STRA</name>
<evidence type="ECO:0000313" key="15">
    <source>
        <dbReference type="Proteomes" id="UP000440732"/>
    </source>
</evidence>
<dbReference type="Proteomes" id="UP000429523">
    <property type="component" value="Unassembled WGS sequence"/>
</dbReference>
<evidence type="ECO:0000256" key="1">
    <source>
        <dbReference type="SAM" id="SignalP"/>
    </source>
</evidence>
<protein>
    <recommendedName>
        <fullName evidence="20">Secreted protein</fullName>
    </recommendedName>
</protein>
<dbReference type="Proteomes" id="UP000437068">
    <property type="component" value="Unassembled WGS sequence"/>
</dbReference>
<dbReference type="EMBL" id="QXFZ01001445">
    <property type="protein sequence ID" value="KAE9090365.1"/>
    <property type="molecule type" value="Genomic_DNA"/>
</dbReference>
<dbReference type="AlphaFoldDB" id="A0A6A3JBQ9"/>
<evidence type="ECO:0000313" key="7">
    <source>
        <dbReference type="EMBL" id="KAE9189310.1"/>
    </source>
</evidence>
<evidence type="ECO:0000313" key="9">
    <source>
        <dbReference type="EMBL" id="KAE9201142.1"/>
    </source>
</evidence>
<comment type="caution">
    <text evidence="3">The sequence shown here is derived from an EMBL/GenBank/DDBJ whole genome shotgun (WGS) entry which is preliminary data.</text>
</comment>
<proteinExistence type="predicted"/>
<evidence type="ECO:0000313" key="6">
    <source>
        <dbReference type="EMBL" id="KAE9118171.1"/>
    </source>
</evidence>
<dbReference type="Proteomes" id="UP000488956">
    <property type="component" value="Unassembled WGS sequence"/>
</dbReference>
<evidence type="ECO:0000313" key="14">
    <source>
        <dbReference type="Proteomes" id="UP000440367"/>
    </source>
</evidence>
<evidence type="ECO:0008006" key="20">
    <source>
        <dbReference type="Google" id="ProtNLM"/>
    </source>
</evidence>
<evidence type="ECO:0000313" key="10">
    <source>
        <dbReference type="EMBL" id="KAE9292447.1"/>
    </source>
</evidence>
<dbReference type="Proteomes" id="UP000441208">
    <property type="component" value="Unassembled WGS sequence"/>
</dbReference>
<evidence type="ECO:0000313" key="3">
    <source>
        <dbReference type="EMBL" id="KAE8990848.1"/>
    </source>
</evidence>
<dbReference type="EMBL" id="QXGF01001557">
    <property type="protein sequence ID" value="KAE8929206.1"/>
    <property type="molecule type" value="Genomic_DNA"/>
</dbReference>
<evidence type="ECO:0000313" key="13">
    <source>
        <dbReference type="Proteomes" id="UP000437068"/>
    </source>
</evidence>
<organism evidence="3 17">
    <name type="scientific">Phytophthora fragariae</name>
    <dbReference type="NCBI Taxonomy" id="53985"/>
    <lineage>
        <taxon>Eukaryota</taxon>
        <taxon>Sar</taxon>
        <taxon>Stramenopiles</taxon>
        <taxon>Oomycota</taxon>
        <taxon>Peronosporomycetes</taxon>
        <taxon>Peronosporales</taxon>
        <taxon>Peronosporaceae</taxon>
        <taxon>Phytophthora</taxon>
    </lineage>
</organism>
<dbReference type="Proteomes" id="UP000433483">
    <property type="component" value="Unassembled WGS sequence"/>
</dbReference>
<dbReference type="EMBL" id="QXFX01001513">
    <property type="protein sequence ID" value="KAE9089060.1"/>
    <property type="molecule type" value="Genomic_DNA"/>
</dbReference>
<evidence type="ECO:0000313" key="8">
    <source>
        <dbReference type="EMBL" id="KAE9199754.1"/>
    </source>
</evidence>
<dbReference type="Proteomes" id="UP000440367">
    <property type="component" value="Unassembled WGS sequence"/>
</dbReference>
<dbReference type="EMBL" id="QXGE01001451">
    <property type="protein sequence ID" value="KAE9292447.1"/>
    <property type="molecule type" value="Genomic_DNA"/>
</dbReference>
<evidence type="ECO:0000313" key="4">
    <source>
        <dbReference type="EMBL" id="KAE9089060.1"/>
    </source>
</evidence>
<feature type="chain" id="PRO_5036164538" description="Secreted protein" evidence="1">
    <location>
        <begin position="27"/>
        <end position="107"/>
    </location>
</feature>
<dbReference type="EMBL" id="QXGC01001596">
    <property type="protein sequence ID" value="KAE9199754.1"/>
    <property type="molecule type" value="Genomic_DNA"/>
</dbReference>
<dbReference type="Proteomes" id="UP000460718">
    <property type="component" value="Unassembled WGS sequence"/>
</dbReference>
<dbReference type="Proteomes" id="UP000440732">
    <property type="component" value="Unassembled WGS sequence"/>
</dbReference>
<gene>
    <name evidence="10" type="ORF">PF001_g18713</name>
    <name evidence="9" type="ORF">PF002_g21628</name>
    <name evidence="8" type="ORF">PF004_g19183</name>
    <name evidence="7" type="ORF">PF005_g19690</name>
    <name evidence="6" type="ORF">PF006_g18658</name>
    <name evidence="5" type="ORF">PF007_g19268</name>
    <name evidence="2" type="ORF">PF009_g20674</name>
    <name evidence="4" type="ORF">PF010_g19148</name>
    <name evidence="3" type="ORF">PF011_g18183</name>
</gene>
<keyword evidence="1" id="KW-0732">Signal</keyword>
<evidence type="ECO:0000313" key="5">
    <source>
        <dbReference type="EMBL" id="KAE9090365.1"/>
    </source>
</evidence>
<evidence type="ECO:0000313" key="17">
    <source>
        <dbReference type="Proteomes" id="UP000460718"/>
    </source>
</evidence>
<sequence>MVQRWLVMVDLPSFIAQSLIAICAHAQSVTYPLPCAPHINTCNLSRKASLAGLKNGYIPLQSAIFASTRILRQLITAQRPSPTRPHKAPSLPHSPYCQLAHTHQLEA</sequence>
<evidence type="ECO:0000313" key="16">
    <source>
        <dbReference type="Proteomes" id="UP000441208"/>
    </source>
</evidence>
<accession>A0A6A3JBQ9</accession>
<keyword evidence="12" id="KW-1185">Reference proteome</keyword>
<dbReference type="Proteomes" id="UP000476176">
    <property type="component" value="Unassembled WGS sequence"/>
</dbReference>
<evidence type="ECO:0000313" key="19">
    <source>
        <dbReference type="Proteomes" id="UP000488956"/>
    </source>
</evidence>
<dbReference type="EMBL" id="QXGA01001471">
    <property type="protein sequence ID" value="KAE9118171.1"/>
    <property type="molecule type" value="Genomic_DNA"/>
</dbReference>
<evidence type="ECO:0000313" key="2">
    <source>
        <dbReference type="EMBL" id="KAE8929206.1"/>
    </source>
</evidence>
<reference evidence="17 18" key="1">
    <citation type="submission" date="2018-09" db="EMBL/GenBank/DDBJ databases">
        <title>Genomic investigation of the strawberry pathogen Phytophthora fragariae indicates pathogenicity is determined by transcriptional variation in three key races.</title>
        <authorList>
            <person name="Adams T.M."/>
            <person name="Armitage A.D."/>
            <person name="Sobczyk M.K."/>
            <person name="Bates H.J."/>
            <person name="Dunwell J.M."/>
            <person name="Nellist C.F."/>
            <person name="Harrison R.J."/>
        </authorList>
    </citation>
    <scope>NUCLEOTIDE SEQUENCE [LARGE SCALE GENOMIC DNA]</scope>
    <source>
        <strain evidence="10 13">A4</strain>
        <strain evidence="9 14">BC-1</strain>
        <strain evidence="8 18">BC-23</strain>
        <strain evidence="7 12">NOV-27</strain>
        <strain evidence="6 15">NOV-5</strain>
        <strain evidence="5 16">NOV-71</strain>
        <strain evidence="2 11">NOV-9</strain>
        <strain evidence="4 19">ONT-3</strain>
        <strain evidence="3 17">SCRP245</strain>
    </source>
</reference>
<evidence type="ECO:0000313" key="12">
    <source>
        <dbReference type="Proteomes" id="UP000433483"/>
    </source>
</evidence>
<evidence type="ECO:0000313" key="18">
    <source>
        <dbReference type="Proteomes" id="UP000476176"/>
    </source>
</evidence>
<feature type="signal peptide" evidence="1">
    <location>
        <begin position="1"/>
        <end position="26"/>
    </location>
</feature>
<dbReference type="EMBL" id="QXGD01001678">
    <property type="protein sequence ID" value="KAE9201142.1"/>
    <property type="molecule type" value="Genomic_DNA"/>
</dbReference>
<evidence type="ECO:0000313" key="11">
    <source>
        <dbReference type="Proteomes" id="UP000429523"/>
    </source>
</evidence>